<evidence type="ECO:0000313" key="2">
    <source>
        <dbReference type="EMBL" id="KKM73338.1"/>
    </source>
</evidence>
<gene>
    <name evidence="2" type="ORF">LCGC14_1411540</name>
</gene>
<dbReference type="SUPFAM" id="SSF46785">
    <property type="entry name" value="Winged helix' DNA-binding domain"/>
    <property type="match status" value="1"/>
</dbReference>
<organism evidence="2">
    <name type="scientific">marine sediment metagenome</name>
    <dbReference type="NCBI Taxonomy" id="412755"/>
    <lineage>
        <taxon>unclassified sequences</taxon>
        <taxon>metagenomes</taxon>
        <taxon>ecological metagenomes</taxon>
    </lineage>
</organism>
<evidence type="ECO:0000259" key="1">
    <source>
        <dbReference type="Pfam" id="PF13601"/>
    </source>
</evidence>
<comment type="caution">
    <text evidence="2">The sequence shown here is derived from an EMBL/GenBank/DDBJ whole genome shotgun (WGS) entry which is preliminary data.</text>
</comment>
<dbReference type="PANTHER" id="PTHR37318:SF1">
    <property type="entry name" value="BSL7504 PROTEIN"/>
    <property type="match status" value="1"/>
</dbReference>
<proteinExistence type="predicted"/>
<dbReference type="InterPro" id="IPR036388">
    <property type="entry name" value="WH-like_DNA-bd_sf"/>
</dbReference>
<dbReference type="CDD" id="cd00090">
    <property type="entry name" value="HTH_ARSR"/>
    <property type="match status" value="1"/>
</dbReference>
<reference evidence="2" key="1">
    <citation type="journal article" date="2015" name="Nature">
        <title>Complex archaea that bridge the gap between prokaryotes and eukaryotes.</title>
        <authorList>
            <person name="Spang A."/>
            <person name="Saw J.H."/>
            <person name="Jorgensen S.L."/>
            <person name="Zaremba-Niedzwiedzka K."/>
            <person name="Martijn J."/>
            <person name="Lind A.E."/>
            <person name="van Eijk R."/>
            <person name="Schleper C."/>
            <person name="Guy L."/>
            <person name="Ettema T.J."/>
        </authorList>
    </citation>
    <scope>NUCLEOTIDE SEQUENCE</scope>
</reference>
<dbReference type="EMBL" id="LAZR01009316">
    <property type="protein sequence ID" value="KKM73338.1"/>
    <property type="molecule type" value="Genomic_DNA"/>
</dbReference>
<name>A0A0F9JUH0_9ZZZZ</name>
<sequence length="110" mass="12815">MVKEVENKHQDIPKLPTIDKLIHEPARLKIIANLYVVKEVDFIFLKNQTGMTWGNLSSHLSKLEDAGYVNVKKELAGKKIKTRIKLTEEGRKAFREYRQKMDNFLKGFLT</sequence>
<dbReference type="AlphaFoldDB" id="A0A0F9JUH0"/>
<dbReference type="PANTHER" id="PTHR37318">
    <property type="entry name" value="BSL7504 PROTEIN"/>
    <property type="match status" value="1"/>
</dbReference>
<dbReference type="InterPro" id="IPR036390">
    <property type="entry name" value="WH_DNA-bd_sf"/>
</dbReference>
<dbReference type="InterPro" id="IPR011991">
    <property type="entry name" value="ArsR-like_HTH"/>
</dbReference>
<dbReference type="InterPro" id="IPR027395">
    <property type="entry name" value="WH_DNA-bd_dom"/>
</dbReference>
<feature type="domain" description="Winged helix DNA-binding" evidence="1">
    <location>
        <begin position="27"/>
        <end position="105"/>
    </location>
</feature>
<accession>A0A0F9JUH0</accession>
<dbReference type="Gene3D" id="1.10.10.10">
    <property type="entry name" value="Winged helix-like DNA-binding domain superfamily/Winged helix DNA-binding domain"/>
    <property type="match status" value="1"/>
</dbReference>
<protein>
    <recommendedName>
        <fullName evidence="1">Winged helix DNA-binding domain-containing protein</fullName>
    </recommendedName>
</protein>
<dbReference type="Pfam" id="PF13601">
    <property type="entry name" value="HTH_34"/>
    <property type="match status" value="1"/>
</dbReference>